<dbReference type="Pfam" id="PF00593">
    <property type="entry name" value="TonB_dep_Rec_b-barrel"/>
    <property type="match status" value="1"/>
</dbReference>
<evidence type="ECO:0000256" key="7">
    <source>
        <dbReference type="ARBA" id="ARBA00023170"/>
    </source>
</evidence>
<evidence type="ECO:0000259" key="10">
    <source>
        <dbReference type="Pfam" id="PF07715"/>
    </source>
</evidence>
<keyword evidence="3" id="KW-0812">Transmembrane</keyword>
<dbReference type="InterPro" id="IPR039426">
    <property type="entry name" value="TonB-dep_rcpt-like"/>
</dbReference>
<keyword evidence="2" id="KW-0813">Transport</keyword>
<keyword evidence="5" id="KW-0798">TonB box</keyword>
<dbReference type="InterPro" id="IPR012910">
    <property type="entry name" value="Plug_dom"/>
</dbReference>
<feature type="domain" description="TonB-dependent receptor-like beta-barrel" evidence="9">
    <location>
        <begin position="226"/>
        <end position="609"/>
    </location>
</feature>
<evidence type="ECO:0000256" key="6">
    <source>
        <dbReference type="ARBA" id="ARBA00023136"/>
    </source>
</evidence>
<evidence type="ECO:0000256" key="3">
    <source>
        <dbReference type="ARBA" id="ARBA00022692"/>
    </source>
</evidence>
<dbReference type="Gene3D" id="2.170.130.10">
    <property type="entry name" value="TonB-dependent receptor, plug domain"/>
    <property type="match status" value="1"/>
</dbReference>
<evidence type="ECO:0000256" key="1">
    <source>
        <dbReference type="ARBA" id="ARBA00004571"/>
    </source>
</evidence>
<keyword evidence="4" id="KW-0732">Signal</keyword>
<name>A0A1J5SY53_9ZZZZ</name>
<dbReference type="EMBL" id="MLJW01000016">
    <property type="protein sequence ID" value="OIR12883.1"/>
    <property type="molecule type" value="Genomic_DNA"/>
</dbReference>
<dbReference type="InterPro" id="IPR000531">
    <property type="entry name" value="Beta-barrel_TonB"/>
</dbReference>
<evidence type="ECO:0000256" key="5">
    <source>
        <dbReference type="ARBA" id="ARBA00023077"/>
    </source>
</evidence>
<feature type="domain" description="TonB-dependent receptor plug" evidence="10">
    <location>
        <begin position="41"/>
        <end position="147"/>
    </location>
</feature>
<protein>
    <submittedName>
        <fullName evidence="11">Vitamin B12 transporter BtuB</fullName>
    </submittedName>
</protein>
<evidence type="ECO:0000259" key="9">
    <source>
        <dbReference type="Pfam" id="PF00593"/>
    </source>
</evidence>
<sequence length="636" mass="70395">MKKIIISTILCNVFVLVFGQQKEIELDPVTVTSTLSEINASKTGRNIIVLKGKDIAALPVKSLDELLRYIPGIEVKSRGAMGAQSDITIRGGSFQQVLIIIDGLRLNDPNTGHFSSYIPVSPDEIEKIEILKGSSSVIYGSDAVGGVINITTKAFANASKQRSETTAQITGGEYGLINAAAQHLYVHQNTIFQISGLTNNTDGQPQKGIDGFVHNHLIAATFSQKINNWNIGFRSSYDYRKFAAQNYYTSYTSDTAQEKVKTFWNQFDLNYQKQKDKFSLVAGFKNTEDNYLFNSRSVANSSFSNLFQLTSYYEHQLNNNSIITGGAQYLGRNIKSNDRGMHTVSQAAAFAVLQQAISKTISVNGSLRFDWNEVAGWVVVPQLNASYRKNNIQLRASAGNALRYADFTELYNNYNKTLVTNGSIGNPNLTAEKTFNYEAGIDWFAKKYAKISFGIFQRACNNLIDWANTAYADMPRKDNLIPTGNYLLAKNVSQVTTSGAELDMLLSKPLSHHRNISSNFGLVWLNSESNNGQLTLYVSSHAKFLANFSVRYATAKYGISINGLYKTRAAQPGTAILVPVSENYFVMNVKADASLIKNVLTAFVQADNIFNTSYNDFVGTPMPSRWLLAGLRFSVK</sequence>
<dbReference type="Pfam" id="PF07715">
    <property type="entry name" value="Plug"/>
    <property type="match status" value="1"/>
</dbReference>
<dbReference type="GO" id="GO:0044718">
    <property type="term" value="P:siderophore transmembrane transport"/>
    <property type="evidence" value="ECO:0007669"/>
    <property type="project" value="TreeGrafter"/>
</dbReference>
<evidence type="ECO:0000256" key="2">
    <source>
        <dbReference type="ARBA" id="ARBA00022448"/>
    </source>
</evidence>
<dbReference type="GO" id="GO:0015344">
    <property type="term" value="F:siderophore uptake transmembrane transporter activity"/>
    <property type="evidence" value="ECO:0007669"/>
    <property type="project" value="TreeGrafter"/>
</dbReference>
<accession>A0A1J5SY53</accession>
<evidence type="ECO:0000256" key="8">
    <source>
        <dbReference type="ARBA" id="ARBA00023237"/>
    </source>
</evidence>
<dbReference type="AlphaFoldDB" id="A0A1J5SY53"/>
<comment type="caution">
    <text evidence="11">The sequence shown here is derived from an EMBL/GenBank/DDBJ whole genome shotgun (WGS) entry which is preliminary data.</text>
</comment>
<dbReference type="PANTHER" id="PTHR30069:SF29">
    <property type="entry name" value="HEMOGLOBIN AND HEMOGLOBIN-HAPTOGLOBIN-BINDING PROTEIN 1-RELATED"/>
    <property type="match status" value="1"/>
</dbReference>
<evidence type="ECO:0000256" key="4">
    <source>
        <dbReference type="ARBA" id="ARBA00022729"/>
    </source>
</evidence>
<keyword evidence="8" id="KW-0998">Cell outer membrane</keyword>
<keyword evidence="7" id="KW-0675">Receptor</keyword>
<dbReference type="SUPFAM" id="SSF56935">
    <property type="entry name" value="Porins"/>
    <property type="match status" value="1"/>
</dbReference>
<dbReference type="PROSITE" id="PS52016">
    <property type="entry name" value="TONB_DEPENDENT_REC_3"/>
    <property type="match status" value="1"/>
</dbReference>
<gene>
    <name evidence="11" type="primary">btuB_5</name>
    <name evidence="11" type="ORF">GALL_59500</name>
</gene>
<dbReference type="InterPro" id="IPR036942">
    <property type="entry name" value="Beta-barrel_TonB_sf"/>
</dbReference>
<reference evidence="11" key="1">
    <citation type="submission" date="2016-10" db="EMBL/GenBank/DDBJ databases">
        <title>Sequence of Gallionella enrichment culture.</title>
        <authorList>
            <person name="Poehlein A."/>
            <person name="Muehling M."/>
            <person name="Daniel R."/>
        </authorList>
    </citation>
    <scope>NUCLEOTIDE SEQUENCE</scope>
</reference>
<keyword evidence="6" id="KW-0472">Membrane</keyword>
<dbReference type="PANTHER" id="PTHR30069">
    <property type="entry name" value="TONB-DEPENDENT OUTER MEMBRANE RECEPTOR"/>
    <property type="match status" value="1"/>
</dbReference>
<proteinExistence type="predicted"/>
<dbReference type="GO" id="GO:0009279">
    <property type="term" value="C:cell outer membrane"/>
    <property type="evidence" value="ECO:0007669"/>
    <property type="project" value="UniProtKB-SubCell"/>
</dbReference>
<evidence type="ECO:0000313" key="11">
    <source>
        <dbReference type="EMBL" id="OIR12883.1"/>
    </source>
</evidence>
<dbReference type="InterPro" id="IPR037066">
    <property type="entry name" value="Plug_dom_sf"/>
</dbReference>
<dbReference type="Gene3D" id="2.40.170.20">
    <property type="entry name" value="TonB-dependent receptor, beta-barrel domain"/>
    <property type="match status" value="1"/>
</dbReference>
<organism evidence="11">
    <name type="scientific">mine drainage metagenome</name>
    <dbReference type="NCBI Taxonomy" id="410659"/>
    <lineage>
        <taxon>unclassified sequences</taxon>
        <taxon>metagenomes</taxon>
        <taxon>ecological metagenomes</taxon>
    </lineage>
</organism>
<comment type="subcellular location">
    <subcellularLocation>
        <location evidence="1">Cell outer membrane</location>
        <topology evidence="1">Multi-pass membrane protein</topology>
    </subcellularLocation>
</comment>